<proteinExistence type="predicted"/>
<reference evidence="2" key="1">
    <citation type="journal article" date="2020" name="Stud. Mycol.">
        <title>101 Dothideomycetes genomes: a test case for predicting lifestyles and emergence of pathogens.</title>
        <authorList>
            <person name="Haridas S."/>
            <person name="Albert R."/>
            <person name="Binder M."/>
            <person name="Bloem J."/>
            <person name="Labutti K."/>
            <person name="Salamov A."/>
            <person name="Andreopoulos B."/>
            <person name="Baker S."/>
            <person name="Barry K."/>
            <person name="Bills G."/>
            <person name="Bluhm B."/>
            <person name="Cannon C."/>
            <person name="Castanera R."/>
            <person name="Culley D."/>
            <person name="Daum C."/>
            <person name="Ezra D."/>
            <person name="Gonzalez J."/>
            <person name="Henrissat B."/>
            <person name="Kuo A."/>
            <person name="Liang C."/>
            <person name="Lipzen A."/>
            <person name="Lutzoni F."/>
            <person name="Magnuson J."/>
            <person name="Mondo S."/>
            <person name="Nolan M."/>
            <person name="Ohm R."/>
            <person name="Pangilinan J."/>
            <person name="Park H.-J."/>
            <person name="Ramirez L."/>
            <person name="Alfaro M."/>
            <person name="Sun H."/>
            <person name="Tritt A."/>
            <person name="Yoshinaga Y."/>
            <person name="Zwiers L.-H."/>
            <person name="Turgeon B."/>
            <person name="Goodwin S."/>
            <person name="Spatafora J."/>
            <person name="Crous P."/>
            <person name="Grigoriev I."/>
        </authorList>
    </citation>
    <scope>NUCLEOTIDE SEQUENCE</scope>
    <source>
        <strain evidence="2">CBS 262.69</strain>
    </source>
</reference>
<feature type="compositionally biased region" description="Polar residues" evidence="1">
    <location>
        <begin position="124"/>
        <end position="133"/>
    </location>
</feature>
<dbReference type="Proteomes" id="UP000799640">
    <property type="component" value="Unassembled WGS sequence"/>
</dbReference>
<feature type="region of interest" description="Disordered" evidence="1">
    <location>
        <begin position="1"/>
        <end position="28"/>
    </location>
</feature>
<dbReference type="EMBL" id="ML996688">
    <property type="protein sequence ID" value="KAF2404602.1"/>
    <property type="molecule type" value="Genomic_DNA"/>
</dbReference>
<protein>
    <submittedName>
        <fullName evidence="2">Uncharacterized protein</fullName>
    </submittedName>
</protein>
<gene>
    <name evidence="2" type="ORF">EJ06DRAFT_518979</name>
</gene>
<evidence type="ECO:0000313" key="3">
    <source>
        <dbReference type="Proteomes" id="UP000799640"/>
    </source>
</evidence>
<name>A0A6G1I8K9_9PEZI</name>
<evidence type="ECO:0000313" key="2">
    <source>
        <dbReference type="EMBL" id="KAF2404602.1"/>
    </source>
</evidence>
<dbReference type="AlphaFoldDB" id="A0A6G1I8K9"/>
<sequence>MPPKQSSVAYDIPSKPKKGKHVKPTSSVYVIPSSSKKGKHIRPTTTIYYQPDPSYPAREVVYITTTIQKIYRRPHHVTKVWMNKGRTVTDVKTVTTTDTEYQPVVTWKPRHGWGRKGKPEGRVYTTQATTSSKVYKHGYKPVKPSSRVSSTPAKKSSKPGYPGPYTASVKTVKESAKPSSDAGYADSGKTIKTSAKLDTPAKESPKPAYDDGWSDSGKTIKPSGASPPKAYKRSVKVDSAKAVTGAASKQTVGFSMVVVAGLLGVILM</sequence>
<evidence type="ECO:0000256" key="1">
    <source>
        <dbReference type="SAM" id="MobiDB-lite"/>
    </source>
</evidence>
<organism evidence="2 3">
    <name type="scientific">Trichodelitschia bisporula</name>
    <dbReference type="NCBI Taxonomy" id="703511"/>
    <lineage>
        <taxon>Eukaryota</taxon>
        <taxon>Fungi</taxon>
        <taxon>Dikarya</taxon>
        <taxon>Ascomycota</taxon>
        <taxon>Pezizomycotina</taxon>
        <taxon>Dothideomycetes</taxon>
        <taxon>Dothideomycetes incertae sedis</taxon>
        <taxon>Phaeotrichales</taxon>
        <taxon>Phaeotrichaceae</taxon>
        <taxon>Trichodelitschia</taxon>
    </lineage>
</organism>
<feature type="region of interest" description="Disordered" evidence="1">
    <location>
        <begin position="109"/>
        <end position="235"/>
    </location>
</feature>
<accession>A0A6G1I8K9</accession>
<feature type="compositionally biased region" description="Basic and acidic residues" evidence="1">
    <location>
        <begin position="199"/>
        <end position="209"/>
    </location>
</feature>
<keyword evidence="3" id="KW-1185">Reference proteome</keyword>